<keyword evidence="7" id="KW-1185">Reference proteome</keyword>
<name>A0ABY6I9T4_STRPE</name>
<dbReference type="InterPro" id="IPR014710">
    <property type="entry name" value="RmlC-like_jellyroll"/>
</dbReference>
<dbReference type="Proteomes" id="UP001163878">
    <property type="component" value="Chromosome"/>
</dbReference>
<dbReference type="CDD" id="cd00038">
    <property type="entry name" value="CAP_ED"/>
    <property type="match status" value="1"/>
</dbReference>
<evidence type="ECO:0000313" key="6">
    <source>
        <dbReference type="EMBL" id="UYQ63755.1"/>
    </source>
</evidence>
<dbReference type="RefSeq" id="WP_264246352.1">
    <property type="nucleotide sequence ID" value="NZ_CP107567.1"/>
</dbReference>
<dbReference type="SMART" id="SM00419">
    <property type="entry name" value="HTH_CRP"/>
    <property type="match status" value="1"/>
</dbReference>
<evidence type="ECO:0000256" key="1">
    <source>
        <dbReference type="ARBA" id="ARBA00023015"/>
    </source>
</evidence>
<dbReference type="Pfam" id="PF00027">
    <property type="entry name" value="cNMP_binding"/>
    <property type="match status" value="1"/>
</dbReference>
<dbReference type="InterPro" id="IPR012318">
    <property type="entry name" value="HTH_CRP"/>
</dbReference>
<evidence type="ECO:0000256" key="3">
    <source>
        <dbReference type="ARBA" id="ARBA00023163"/>
    </source>
</evidence>
<dbReference type="SUPFAM" id="SSF51206">
    <property type="entry name" value="cAMP-binding domain-like"/>
    <property type="match status" value="1"/>
</dbReference>
<dbReference type="Gene3D" id="2.60.120.10">
    <property type="entry name" value="Jelly Rolls"/>
    <property type="match status" value="1"/>
</dbReference>
<organism evidence="6 7">
    <name type="scientific">Streptomyces peucetius</name>
    <dbReference type="NCBI Taxonomy" id="1950"/>
    <lineage>
        <taxon>Bacteria</taxon>
        <taxon>Bacillati</taxon>
        <taxon>Actinomycetota</taxon>
        <taxon>Actinomycetes</taxon>
        <taxon>Kitasatosporales</taxon>
        <taxon>Streptomycetaceae</taxon>
        <taxon>Streptomyces</taxon>
    </lineage>
</organism>
<dbReference type="PROSITE" id="PS50042">
    <property type="entry name" value="CNMP_BINDING_3"/>
    <property type="match status" value="1"/>
</dbReference>
<evidence type="ECO:0000259" key="5">
    <source>
        <dbReference type="PROSITE" id="PS51063"/>
    </source>
</evidence>
<accession>A0ABY6I9T4</accession>
<gene>
    <name evidence="6" type="ORF">OGH68_21360</name>
</gene>
<evidence type="ECO:0000313" key="7">
    <source>
        <dbReference type="Proteomes" id="UP001163878"/>
    </source>
</evidence>
<sequence>MPGEKSANDRHAAYEPFTPDELLLFRSAGRLRTWERGDSLMREGGRPDHIVLILSGLAKVTAESDNGYTSVLALRGPGELVGELSCLDSTERSATVTALEHLSGVVVGGEAFLRLLEHHATLTLAVLRSVVARLRDSDSLRTEQGARSSRSMLARVLLDTAVRHGVAVDEPAGALEVRMNQQELAGAAGVSRESVVRSLRAMHAAGLVTTRRGRTCVLDLTGVRRWAEE</sequence>
<dbReference type="PROSITE" id="PS51063">
    <property type="entry name" value="HTH_CRP_2"/>
    <property type="match status" value="1"/>
</dbReference>
<keyword evidence="3" id="KW-0804">Transcription</keyword>
<dbReference type="PANTHER" id="PTHR24567">
    <property type="entry name" value="CRP FAMILY TRANSCRIPTIONAL REGULATORY PROTEIN"/>
    <property type="match status" value="1"/>
</dbReference>
<evidence type="ECO:0000256" key="2">
    <source>
        <dbReference type="ARBA" id="ARBA00023125"/>
    </source>
</evidence>
<reference evidence="6" key="1">
    <citation type="submission" date="2022-10" db="EMBL/GenBank/DDBJ databases">
        <title>Cytochrome P450 Catalyzes Benzene Ring Formation in the Biosynthesis of Trialkyl-Substituted Aromatic Polyketides.</title>
        <authorList>
            <person name="Zhao E."/>
            <person name="Ge H."/>
        </authorList>
    </citation>
    <scope>NUCLEOTIDE SEQUENCE</scope>
    <source>
        <strain evidence="6">NA0869</strain>
    </source>
</reference>
<dbReference type="EMBL" id="CP107567">
    <property type="protein sequence ID" value="UYQ63755.1"/>
    <property type="molecule type" value="Genomic_DNA"/>
</dbReference>
<evidence type="ECO:0000259" key="4">
    <source>
        <dbReference type="PROSITE" id="PS50042"/>
    </source>
</evidence>
<dbReference type="InterPro" id="IPR050397">
    <property type="entry name" value="Env_Response_Regulators"/>
</dbReference>
<proteinExistence type="predicted"/>
<dbReference type="InterPro" id="IPR036390">
    <property type="entry name" value="WH_DNA-bd_sf"/>
</dbReference>
<dbReference type="InterPro" id="IPR000595">
    <property type="entry name" value="cNMP-bd_dom"/>
</dbReference>
<keyword evidence="1" id="KW-0805">Transcription regulation</keyword>
<feature type="domain" description="HTH crp-type" evidence="5">
    <location>
        <begin position="147"/>
        <end position="221"/>
    </location>
</feature>
<feature type="domain" description="Cyclic nucleotide-binding" evidence="4">
    <location>
        <begin position="13"/>
        <end position="116"/>
    </location>
</feature>
<keyword evidence="2" id="KW-0238">DNA-binding</keyword>
<dbReference type="Pfam" id="PF13545">
    <property type="entry name" value="HTH_Crp_2"/>
    <property type="match status" value="1"/>
</dbReference>
<dbReference type="SUPFAM" id="SSF46785">
    <property type="entry name" value="Winged helix' DNA-binding domain"/>
    <property type="match status" value="1"/>
</dbReference>
<protein>
    <submittedName>
        <fullName evidence="6">Crp/Fnr family transcriptional regulator</fullName>
    </submittedName>
</protein>
<dbReference type="PANTHER" id="PTHR24567:SF74">
    <property type="entry name" value="HTH-TYPE TRANSCRIPTIONAL REGULATOR ARCR"/>
    <property type="match status" value="1"/>
</dbReference>
<dbReference type="SMART" id="SM00100">
    <property type="entry name" value="cNMP"/>
    <property type="match status" value="1"/>
</dbReference>
<dbReference type="InterPro" id="IPR018490">
    <property type="entry name" value="cNMP-bd_dom_sf"/>
</dbReference>